<protein>
    <submittedName>
        <fullName evidence="2">Uncharacterized protein</fullName>
    </submittedName>
</protein>
<feature type="transmembrane region" description="Helical" evidence="1">
    <location>
        <begin position="172"/>
        <end position="192"/>
    </location>
</feature>
<feature type="transmembrane region" description="Helical" evidence="1">
    <location>
        <begin position="55"/>
        <end position="83"/>
    </location>
</feature>
<dbReference type="AlphaFoldDB" id="T1DWN4"/>
<dbReference type="RefSeq" id="WP_023949358.1">
    <property type="nucleotide sequence ID" value="NZ_BASD01000027.1"/>
</dbReference>
<accession>T1DWN4</accession>
<dbReference type="STRING" id="1325130.HFN_1023"/>
<comment type="caution">
    <text evidence="2">The sequence shown here is derived from an EMBL/GenBank/DDBJ whole genome shotgun (WGS) entry which is preliminary data.</text>
</comment>
<feature type="transmembrane region" description="Helical" evidence="1">
    <location>
        <begin position="21"/>
        <end position="43"/>
    </location>
</feature>
<keyword evidence="3" id="KW-1185">Reference proteome</keyword>
<name>T1DWN4_9HELI</name>
<evidence type="ECO:0000313" key="2">
    <source>
        <dbReference type="EMBL" id="GAD19783.1"/>
    </source>
</evidence>
<proteinExistence type="predicted"/>
<keyword evidence="1" id="KW-1133">Transmembrane helix</keyword>
<dbReference type="Proteomes" id="UP000018143">
    <property type="component" value="Unassembled WGS sequence"/>
</dbReference>
<feature type="transmembrane region" description="Helical" evidence="1">
    <location>
        <begin position="95"/>
        <end position="112"/>
    </location>
</feature>
<organism evidence="2 3">
    <name type="scientific">Helicobacter fennelliae MRY12-0050</name>
    <dbReference type="NCBI Taxonomy" id="1325130"/>
    <lineage>
        <taxon>Bacteria</taxon>
        <taxon>Pseudomonadati</taxon>
        <taxon>Campylobacterota</taxon>
        <taxon>Epsilonproteobacteria</taxon>
        <taxon>Campylobacterales</taxon>
        <taxon>Helicobacteraceae</taxon>
        <taxon>Helicobacter</taxon>
    </lineage>
</organism>
<dbReference type="EMBL" id="BASD01000027">
    <property type="protein sequence ID" value="GAD19783.1"/>
    <property type="molecule type" value="Genomic_DNA"/>
</dbReference>
<keyword evidence="1" id="KW-0472">Membrane</keyword>
<evidence type="ECO:0000256" key="1">
    <source>
        <dbReference type="SAM" id="Phobius"/>
    </source>
</evidence>
<feature type="transmembrane region" description="Helical" evidence="1">
    <location>
        <begin position="139"/>
        <end position="160"/>
    </location>
</feature>
<gene>
    <name evidence="2" type="ORF">HFN_1023</name>
</gene>
<sequence>MKLFFLSLKHFITKATATNQSAKFFFVILSYIIAFIVLLPQVLENLANAQSPLYAYLLLPFFPLLWFLYFFSTNFLGFIVLLFCGCLRFAILREYIVLFVLFLLCAYPSFLLNDTLPNFFSNFLEVAMFIKDKHYFMVFAYYAKQIVWAFLLFSAFDLLYFWRKKQKIPPLVYRNFIFSICLYIATFSLYSLHFHKFIWH</sequence>
<reference evidence="2 3" key="1">
    <citation type="journal article" date="2013" name="Genome Announc.">
        <title>Draft Genome Sequence of Helicobacter fennelliae Strain MRY12-0050, Isolated from a Bacteremia Patient.</title>
        <authorList>
            <person name="Rimbara E."/>
            <person name="Matsui M."/>
            <person name="Mori S."/>
            <person name="Suzuki S."/>
            <person name="Suzuki M."/>
            <person name="Kim H."/>
            <person name="Sekizuka T."/>
            <person name="Kuroda M."/>
            <person name="Shibayama K."/>
        </authorList>
    </citation>
    <scope>NUCLEOTIDE SEQUENCE [LARGE SCALE GENOMIC DNA]</scope>
    <source>
        <strain evidence="2 3">MRY12-0050</strain>
    </source>
</reference>
<evidence type="ECO:0000313" key="3">
    <source>
        <dbReference type="Proteomes" id="UP000018143"/>
    </source>
</evidence>
<keyword evidence="1" id="KW-0812">Transmembrane</keyword>